<keyword evidence="1" id="KW-1133">Transmembrane helix</keyword>
<evidence type="ECO:0000259" key="2">
    <source>
        <dbReference type="Pfam" id="PF13006"/>
    </source>
</evidence>
<dbReference type="Pfam" id="PF13006">
    <property type="entry name" value="Nterm_IS4"/>
    <property type="match status" value="1"/>
</dbReference>
<dbReference type="EMBL" id="VTYN01000003">
    <property type="protein sequence ID" value="NOH47206.1"/>
    <property type="molecule type" value="Genomic_DNA"/>
</dbReference>
<dbReference type="Proteomes" id="UP000572072">
    <property type="component" value="Unassembled WGS sequence"/>
</dbReference>
<comment type="caution">
    <text evidence="3">The sequence shown here is derived from an EMBL/GenBank/DDBJ whole genome shotgun (WGS) entry which is preliminary data.</text>
</comment>
<evidence type="ECO:0000313" key="3">
    <source>
        <dbReference type="EMBL" id="NOH47206.1"/>
    </source>
</evidence>
<sequence length="35" mass="4154">MATIRKRRLPLDMMIWIVLGMAFYRFIAAFPGNPR</sequence>
<keyword evidence="1" id="KW-0812">Transmembrane</keyword>
<organism evidence="3 4">
    <name type="scientific">Vibrio rotiferianus</name>
    <dbReference type="NCBI Taxonomy" id="190895"/>
    <lineage>
        <taxon>Bacteria</taxon>
        <taxon>Pseudomonadati</taxon>
        <taxon>Pseudomonadota</taxon>
        <taxon>Gammaproteobacteria</taxon>
        <taxon>Vibrionales</taxon>
        <taxon>Vibrionaceae</taxon>
        <taxon>Vibrio</taxon>
    </lineage>
</organism>
<gene>
    <name evidence="3" type="ORF">F0262_03950</name>
</gene>
<reference evidence="3 4" key="1">
    <citation type="submission" date="2019-08" db="EMBL/GenBank/DDBJ databases">
        <title>Draft genome sequencing and comparative genomics of hatchery-associated Vibrios.</title>
        <authorList>
            <person name="Kehlet-Delgado H."/>
            <person name="Mueller R.S."/>
        </authorList>
    </citation>
    <scope>NUCLEOTIDE SEQUENCE [LARGE SCALE GENOMIC DNA]</scope>
    <source>
        <strain evidence="3 4">00-78-3</strain>
    </source>
</reference>
<evidence type="ECO:0000313" key="4">
    <source>
        <dbReference type="Proteomes" id="UP000572072"/>
    </source>
</evidence>
<dbReference type="RefSeq" id="WP_171357118.1">
    <property type="nucleotide sequence ID" value="NZ_VTYN01000003.1"/>
</dbReference>
<accession>A0A7Y3Z660</accession>
<dbReference type="AlphaFoldDB" id="A0A7Y3Z660"/>
<feature type="transmembrane region" description="Helical" evidence="1">
    <location>
        <begin position="12"/>
        <end position="30"/>
    </location>
</feature>
<name>A0A7Y3Z660_9VIBR</name>
<feature type="domain" description="Transposase IS4 N-terminal" evidence="2">
    <location>
        <begin position="2"/>
        <end position="25"/>
    </location>
</feature>
<proteinExistence type="predicted"/>
<evidence type="ECO:0000256" key="1">
    <source>
        <dbReference type="SAM" id="Phobius"/>
    </source>
</evidence>
<keyword evidence="1" id="KW-0472">Membrane</keyword>
<dbReference type="InterPro" id="IPR024473">
    <property type="entry name" value="Transposases_IS4_N"/>
</dbReference>
<protein>
    <recommendedName>
        <fullName evidence="2">Transposase IS4 N-terminal domain-containing protein</fullName>
    </recommendedName>
</protein>